<evidence type="ECO:0000256" key="4">
    <source>
        <dbReference type="ARBA" id="ARBA00022618"/>
    </source>
</evidence>
<dbReference type="InterPro" id="IPR011989">
    <property type="entry name" value="ARM-like"/>
</dbReference>
<keyword evidence="6" id="KW-0226">DNA condensation</keyword>
<evidence type="ECO:0000313" key="11">
    <source>
        <dbReference type="Proteomes" id="UP001356427"/>
    </source>
</evidence>
<dbReference type="GO" id="GO:0000793">
    <property type="term" value="C:condensed chromosome"/>
    <property type="evidence" value="ECO:0007669"/>
    <property type="project" value="TreeGrafter"/>
</dbReference>
<dbReference type="InterPro" id="IPR016024">
    <property type="entry name" value="ARM-type_fold"/>
</dbReference>
<evidence type="ECO:0000256" key="3">
    <source>
        <dbReference type="ARBA" id="ARBA00022454"/>
    </source>
</evidence>
<keyword evidence="7" id="KW-0131">Cell cycle</keyword>
<dbReference type="InterPro" id="IPR025977">
    <property type="entry name" value="Cnd3_C"/>
</dbReference>
<dbReference type="EMBL" id="JAGTTL010000003">
    <property type="protein sequence ID" value="KAK6324392.1"/>
    <property type="molecule type" value="Genomic_DNA"/>
</dbReference>
<evidence type="ECO:0000256" key="5">
    <source>
        <dbReference type="ARBA" id="ARBA00022776"/>
    </source>
</evidence>
<dbReference type="Proteomes" id="UP001356427">
    <property type="component" value="Unassembled WGS sequence"/>
</dbReference>
<feature type="domain" description="Nuclear condensin complex subunit 3 C-terminal" evidence="9">
    <location>
        <begin position="677"/>
        <end position="977"/>
    </location>
</feature>
<dbReference type="GO" id="GO:0051301">
    <property type="term" value="P:cell division"/>
    <property type="evidence" value="ECO:0007669"/>
    <property type="project" value="UniProtKB-KW"/>
</dbReference>
<keyword evidence="4" id="KW-0132">Cell division</keyword>
<feature type="compositionally biased region" description="Polar residues" evidence="8">
    <location>
        <begin position="781"/>
        <end position="794"/>
    </location>
</feature>
<comment type="similarity">
    <text evidence="2">Belongs to the CND3 (condensin subunit 3) family.</text>
</comment>
<dbReference type="AlphaFoldDB" id="A0AAN8MCS5"/>
<evidence type="ECO:0000256" key="6">
    <source>
        <dbReference type="ARBA" id="ARBA00023067"/>
    </source>
</evidence>
<sequence length="1114" mass="124551">MTTCLSSGRGGEGVLEHYRRQLSLSLLSRAHCCSAATPLPGSAVVRQTERRQTARVVKRKREKMTGDSELAIKEAFQRAQKGHNNKAKLVASLKNTYNKLEDKTLFHEEFVQCLKHAMIVYKREPAVENIIEFVSKFSTSFQTPSTEGGEEEEEEDEEEDQNPFLSYMFNFLLESHKANSHAVRFRVCQLINKLLGSMAENAQIDDDLFDGIHQAMLVRVTDKFPNVRIQASLAMARLQEPQNQHCPTVKAYLLILENDSNPEVRRAVLSCIAPSSVTLPKILKRTRDVKESVRKLAYQVLADKVHIRALSIAQRVNLLQQGLHDAAEPVRQVVQVRLLPAWLSLLQEPVRQVVQVRLLPAWLSLLQGDVLELLHKLDVENCSQTALDTLTALFTHTPQDQPLQHCLQLDNRMLVPAESLSCERVLYWRALCEFIKAKGDEGEEMLEQLLPEAALFAEYLYGYVKGVPVLSEAQKGDFAQLELVMTKEFICQQLIHLTGCLDTNEEGGRKRVVAVLQEMLVLPQTPPSLVSLLTEKLLTLIPDDHRRTQTVAEVISEVREPIVVVRQPLDENENRKKQVKLAEVKVSILEAKQALEECIGNQEFSRAAELKDSITDLENLRNNILQEETTDTQQDDKETDSVSVTLSLSSLLPRMEKQDDKETDTRMEKTDPETLLRCLTMCVELLKQMNIKTRIGPTVAALLSSLILPSISNAQPAVRNMAVVCLGTCALHSKDLVNTHLVLLLQIAQLDETKIRISALRSVIDLLLLYGFTLLAERPSSAPQTAQPSHSPANQEDQEKGEEPEEGSSTAQSILMMLSDFLDSEVSELRTEAAEGLAKLMYSGRISSAKLLSRLVLLWYNPVTEDDTRLRHCLGVFFQLYARESRAHQECVEECFLLTLQTLLNAPATSPLAEVDVGNVAELLVELTRPSSLIKPGDPQDVCVHDYLAVRVCGEMLKDPSAPEVRLYAKTLSSLELSTDGNTRRDLLTLLQHITQEVKDRICLRAVEKLIGQLQDSNDQPDLGATTLQPVDVNTEEAANQDLEQSAKRPKRGQRKATTARKSSRAAESSEESDGENVPDSVPAPRPSRRAKTAALDKTRLDLSALINQEANTS</sequence>
<evidence type="ECO:0000256" key="1">
    <source>
        <dbReference type="ARBA" id="ARBA00004286"/>
    </source>
</evidence>
<accession>A0AAN8MCS5</accession>
<feature type="region of interest" description="Disordered" evidence="8">
    <location>
        <begin position="140"/>
        <end position="160"/>
    </location>
</feature>
<evidence type="ECO:0000256" key="8">
    <source>
        <dbReference type="SAM" id="MobiDB-lite"/>
    </source>
</evidence>
<dbReference type="GO" id="GO:0005737">
    <property type="term" value="C:cytoplasm"/>
    <property type="evidence" value="ECO:0007669"/>
    <property type="project" value="TreeGrafter"/>
</dbReference>
<protein>
    <recommendedName>
        <fullName evidence="9">Nuclear condensin complex subunit 3 C-terminal domain-containing protein</fullName>
    </recommendedName>
</protein>
<feature type="region of interest" description="Disordered" evidence="8">
    <location>
        <begin position="1040"/>
        <end position="1114"/>
    </location>
</feature>
<keyword evidence="11" id="KW-1185">Reference proteome</keyword>
<dbReference type="InterPro" id="IPR027165">
    <property type="entry name" value="CND3"/>
</dbReference>
<keyword evidence="3" id="KW-0158">Chromosome</keyword>
<proteinExistence type="inferred from homology"/>
<gene>
    <name evidence="10" type="ORF">J4Q44_G00037340</name>
</gene>
<dbReference type="PANTHER" id="PTHR14418:SF5">
    <property type="entry name" value="CONDENSIN COMPLEX SUBUNIT 3"/>
    <property type="match status" value="1"/>
</dbReference>
<dbReference type="PANTHER" id="PTHR14418">
    <property type="entry name" value="CONDENSIN COMPLEX SUBUNIT 3-RELATED"/>
    <property type="match status" value="1"/>
</dbReference>
<evidence type="ECO:0000259" key="9">
    <source>
        <dbReference type="Pfam" id="PF12719"/>
    </source>
</evidence>
<dbReference type="FunFam" id="1.25.10.10:FF:001182">
    <property type="entry name" value="Uncharacterized protein"/>
    <property type="match status" value="1"/>
</dbReference>
<dbReference type="GO" id="GO:0000796">
    <property type="term" value="C:condensin complex"/>
    <property type="evidence" value="ECO:0007669"/>
    <property type="project" value="InterPro"/>
</dbReference>
<comment type="caution">
    <text evidence="10">The sequence shown here is derived from an EMBL/GenBank/DDBJ whole genome shotgun (WGS) entry which is preliminary data.</text>
</comment>
<dbReference type="Gene3D" id="1.25.10.10">
    <property type="entry name" value="Leucine-rich Repeat Variant"/>
    <property type="match status" value="1"/>
</dbReference>
<feature type="compositionally biased region" description="Basic residues" evidence="8">
    <location>
        <begin position="1048"/>
        <end position="1064"/>
    </location>
</feature>
<dbReference type="GO" id="GO:0007076">
    <property type="term" value="P:mitotic chromosome condensation"/>
    <property type="evidence" value="ECO:0007669"/>
    <property type="project" value="InterPro"/>
</dbReference>
<evidence type="ECO:0000256" key="2">
    <source>
        <dbReference type="ARBA" id="ARBA00006533"/>
    </source>
</evidence>
<dbReference type="Pfam" id="PF12719">
    <property type="entry name" value="Cnd3"/>
    <property type="match status" value="1"/>
</dbReference>
<name>A0AAN8MCS5_9TELE</name>
<reference evidence="10 11" key="1">
    <citation type="submission" date="2021-04" db="EMBL/GenBank/DDBJ databases">
        <authorList>
            <person name="De Guttry C."/>
            <person name="Zahm M."/>
            <person name="Klopp C."/>
            <person name="Cabau C."/>
            <person name="Louis A."/>
            <person name="Berthelot C."/>
            <person name="Parey E."/>
            <person name="Roest Crollius H."/>
            <person name="Montfort J."/>
            <person name="Robinson-Rechavi M."/>
            <person name="Bucao C."/>
            <person name="Bouchez O."/>
            <person name="Gislard M."/>
            <person name="Lluch J."/>
            <person name="Milhes M."/>
            <person name="Lampietro C."/>
            <person name="Lopez Roques C."/>
            <person name="Donnadieu C."/>
            <person name="Braasch I."/>
            <person name="Desvignes T."/>
            <person name="Postlethwait J."/>
            <person name="Bobe J."/>
            <person name="Wedekind C."/>
            <person name="Guiguen Y."/>
        </authorList>
    </citation>
    <scope>NUCLEOTIDE SEQUENCE [LARGE SCALE GENOMIC DNA]</scope>
    <source>
        <strain evidence="10">Cs_M1</strain>
        <tissue evidence="10">Blood</tissue>
    </source>
</reference>
<evidence type="ECO:0000313" key="10">
    <source>
        <dbReference type="EMBL" id="KAK6324392.1"/>
    </source>
</evidence>
<comment type="subcellular location">
    <subcellularLocation>
        <location evidence="1">Chromosome</location>
    </subcellularLocation>
</comment>
<organism evidence="10 11">
    <name type="scientific">Coregonus suidteri</name>
    <dbReference type="NCBI Taxonomy" id="861788"/>
    <lineage>
        <taxon>Eukaryota</taxon>
        <taxon>Metazoa</taxon>
        <taxon>Chordata</taxon>
        <taxon>Craniata</taxon>
        <taxon>Vertebrata</taxon>
        <taxon>Euteleostomi</taxon>
        <taxon>Actinopterygii</taxon>
        <taxon>Neopterygii</taxon>
        <taxon>Teleostei</taxon>
        <taxon>Protacanthopterygii</taxon>
        <taxon>Salmoniformes</taxon>
        <taxon>Salmonidae</taxon>
        <taxon>Coregoninae</taxon>
        <taxon>Coregonus</taxon>
    </lineage>
</organism>
<keyword evidence="5" id="KW-0498">Mitosis</keyword>
<evidence type="ECO:0000256" key="7">
    <source>
        <dbReference type="ARBA" id="ARBA00023306"/>
    </source>
</evidence>
<feature type="compositionally biased region" description="Acidic residues" evidence="8">
    <location>
        <begin position="148"/>
        <end position="160"/>
    </location>
</feature>
<feature type="region of interest" description="Disordered" evidence="8">
    <location>
        <begin position="781"/>
        <end position="809"/>
    </location>
</feature>
<dbReference type="SUPFAM" id="SSF48371">
    <property type="entry name" value="ARM repeat"/>
    <property type="match status" value="1"/>
</dbReference>